<dbReference type="SUPFAM" id="SSF46785">
    <property type="entry name" value="Winged helix' DNA-binding domain"/>
    <property type="match status" value="1"/>
</dbReference>
<dbReference type="Pfam" id="PF12802">
    <property type="entry name" value="MarR_2"/>
    <property type="match status" value="1"/>
</dbReference>
<dbReference type="PROSITE" id="PS50995">
    <property type="entry name" value="HTH_MARR_2"/>
    <property type="match status" value="1"/>
</dbReference>
<sequence length="144" mass="16769">MDRSTNISFLIKLIGDTIETKANKRLKSYGITLSQGRILAYLYERRTEKTSQKDMEEYFQVTHPTIIGILKRLESKGLISSEIDEIDKRVRNISLSPDFEIKSSAVLSYQKEMEDQILEKMSDADTRELKEYLNKLLVNVEQME</sequence>
<accession>A0A939HCY8</accession>
<proteinExistence type="predicted"/>
<evidence type="ECO:0000256" key="3">
    <source>
        <dbReference type="ARBA" id="ARBA00023163"/>
    </source>
</evidence>
<evidence type="ECO:0000313" key="5">
    <source>
        <dbReference type="EMBL" id="MBO1266050.1"/>
    </source>
</evidence>
<keyword evidence="2" id="KW-0238">DNA-binding</keyword>
<gene>
    <name evidence="5" type="ORF">J3A84_13515</name>
</gene>
<dbReference type="GO" id="GO:0003677">
    <property type="term" value="F:DNA binding"/>
    <property type="evidence" value="ECO:0007669"/>
    <property type="project" value="UniProtKB-KW"/>
</dbReference>
<evidence type="ECO:0000313" key="6">
    <source>
        <dbReference type="Proteomes" id="UP000664218"/>
    </source>
</evidence>
<dbReference type="GO" id="GO:0003700">
    <property type="term" value="F:DNA-binding transcription factor activity"/>
    <property type="evidence" value="ECO:0007669"/>
    <property type="project" value="InterPro"/>
</dbReference>
<dbReference type="AlphaFoldDB" id="A0A939HCY8"/>
<keyword evidence="3" id="KW-0804">Transcription</keyword>
<comment type="caution">
    <text evidence="5">The sequence shown here is derived from an EMBL/GenBank/DDBJ whole genome shotgun (WGS) entry which is preliminary data.</text>
</comment>
<keyword evidence="1" id="KW-0805">Transcription regulation</keyword>
<dbReference type="Gene3D" id="1.10.10.10">
    <property type="entry name" value="Winged helix-like DNA-binding domain superfamily/Winged helix DNA-binding domain"/>
    <property type="match status" value="1"/>
</dbReference>
<name>A0A939HCY8_9CLOT</name>
<dbReference type="PANTHER" id="PTHR42756">
    <property type="entry name" value="TRANSCRIPTIONAL REGULATOR, MARR"/>
    <property type="match status" value="1"/>
</dbReference>
<dbReference type="InterPro" id="IPR036388">
    <property type="entry name" value="WH-like_DNA-bd_sf"/>
</dbReference>
<evidence type="ECO:0000256" key="1">
    <source>
        <dbReference type="ARBA" id="ARBA00023015"/>
    </source>
</evidence>
<reference evidence="5" key="1">
    <citation type="submission" date="2021-03" db="EMBL/GenBank/DDBJ databases">
        <title>Proteiniclasticum marinus sp. nov., isolated from tidal flat sediment.</title>
        <authorList>
            <person name="Namirimu T."/>
            <person name="Yang J.-A."/>
            <person name="Yang S.-H."/>
            <person name="Kim Y.-J."/>
            <person name="Kwon K.K."/>
        </authorList>
    </citation>
    <scope>NUCLEOTIDE SEQUENCE</scope>
    <source>
        <strain evidence="5">SCR006</strain>
    </source>
</reference>
<dbReference type="Proteomes" id="UP000664218">
    <property type="component" value="Unassembled WGS sequence"/>
</dbReference>
<keyword evidence="6" id="KW-1185">Reference proteome</keyword>
<dbReference type="RefSeq" id="WP_207600572.1">
    <property type="nucleotide sequence ID" value="NZ_JAFNJU010000011.1"/>
</dbReference>
<feature type="domain" description="HTH marR-type" evidence="4">
    <location>
        <begin position="4"/>
        <end position="138"/>
    </location>
</feature>
<dbReference type="PANTHER" id="PTHR42756:SF1">
    <property type="entry name" value="TRANSCRIPTIONAL REPRESSOR OF EMRAB OPERON"/>
    <property type="match status" value="1"/>
</dbReference>
<organism evidence="5 6">
    <name type="scientific">Proteiniclasticum aestuarii</name>
    <dbReference type="NCBI Taxonomy" id="2817862"/>
    <lineage>
        <taxon>Bacteria</taxon>
        <taxon>Bacillati</taxon>
        <taxon>Bacillota</taxon>
        <taxon>Clostridia</taxon>
        <taxon>Eubacteriales</taxon>
        <taxon>Clostridiaceae</taxon>
        <taxon>Proteiniclasticum</taxon>
    </lineage>
</organism>
<evidence type="ECO:0000259" key="4">
    <source>
        <dbReference type="PROSITE" id="PS50995"/>
    </source>
</evidence>
<dbReference type="InterPro" id="IPR000835">
    <property type="entry name" value="HTH_MarR-typ"/>
</dbReference>
<dbReference type="EMBL" id="JAFNJU010000011">
    <property type="protein sequence ID" value="MBO1266050.1"/>
    <property type="molecule type" value="Genomic_DNA"/>
</dbReference>
<protein>
    <submittedName>
        <fullName evidence="5">MarR family transcriptional regulator</fullName>
    </submittedName>
</protein>
<evidence type="ECO:0000256" key="2">
    <source>
        <dbReference type="ARBA" id="ARBA00023125"/>
    </source>
</evidence>
<dbReference type="InterPro" id="IPR036390">
    <property type="entry name" value="WH_DNA-bd_sf"/>
</dbReference>
<dbReference type="SMART" id="SM00347">
    <property type="entry name" value="HTH_MARR"/>
    <property type="match status" value="1"/>
</dbReference>